<dbReference type="SUPFAM" id="SSF143422">
    <property type="entry name" value="Transposase IS200-like"/>
    <property type="match status" value="1"/>
</dbReference>
<dbReference type="OrthoDB" id="9794403at2"/>
<comment type="caution">
    <text evidence="2">The sequence shown here is derived from an EMBL/GenBank/DDBJ whole genome shotgun (WGS) entry which is preliminary data.</text>
</comment>
<dbReference type="AlphaFoldDB" id="A0A2S9SQ76"/>
<evidence type="ECO:0000259" key="1">
    <source>
        <dbReference type="SMART" id="SM01321"/>
    </source>
</evidence>
<dbReference type="Pfam" id="PF01797">
    <property type="entry name" value="Y1_Tnp"/>
    <property type="match status" value="1"/>
</dbReference>
<gene>
    <name evidence="2" type="ORF">CJ671_08470</name>
</gene>
<dbReference type="EMBL" id="NXGH01000026">
    <property type="protein sequence ID" value="PRM88745.1"/>
    <property type="molecule type" value="Genomic_DNA"/>
</dbReference>
<dbReference type="GO" id="GO:0006313">
    <property type="term" value="P:DNA transposition"/>
    <property type="evidence" value="ECO:0007669"/>
    <property type="project" value="InterPro"/>
</dbReference>
<evidence type="ECO:0000313" key="2">
    <source>
        <dbReference type="EMBL" id="PRM88745.1"/>
    </source>
</evidence>
<dbReference type="PANTHER" id="PTHR36966:SF1">
    <property type="entry name" value="REP-ASSOCIATED TYROSINE TRANSPOSASE"/>
    <property type="match status" value="1"/>
</dbReference>
<reference evidence="2 3" key="1">
    <citation type="submission" date="2017-09" db="EMBL/GenBank/DDBJ databases">
        <title>Reassesment of A. cryaerophilus.</title>
        <authorList>
            <person name="Perez-Cataluna A."/>
            <person name="Collado L."/>
            <person name="Salgado O."/>
            <person name="Lefinanco V."/>
            <person name="Figueras M.J."/>
        </authorList>
    </citation>
    <scope>NUCLEOTIDE SEQUENCE [LARGE SCALE GENOMIC DNA]</scope>
    <source>
        <strain evidence="2 3">LMG 9871</strain>
    </source>
</reference>
<organism evidence="2 3">
    <name type="scientific">Aliarcobacter cryaerophilus</name>
    <dbReference type="NCBI Taxonomy" id="28198"/>
    <lineage>
        <taxon>Bacteria</taxon>
        <taxon>Pseudomonadati</taxon>
        <taxon>Campylobacterota</taxon>
        <taxon>Epsilonproteobacteria</taxon>
        <taxon>Campylobacterales</taxon>
        <taxon>Arcobacteraceae</taxon>
        <taxon>Aliarcobacter</taxon>
    </lineage>
</organism>
<dbReference type="PANTHER" id="PTHR36966">
    <property type="entry name" value="REP-ASSOCIATED TYROSINE TRANSPOSASE"/>
    <property type="match status" value="1"/>
</dbReference>
<dbReference type="GO" id="GO:0004803">
    <property type="term" value="F:transposase activity"/>
    <property type="evidence" value="ECO:0007669"/>
    <property type="project" value="InterPro"/>
</dbReference>
<dbReference type="Gene3D" id="3.30.70.1290">
    <property type="entry name" value="Transposase IS200-like"/>
    <property type="match status" value="1"/>
</dbReference>
<dbReference type="InterPro" id="IPR052715">
    <property type="entry name" value="RAYT_transposase"/>
</dbReference>
<dbReference type="GO" id="GO:0043565">
    <property type="term" value="F:sequence-specific DNA binding"/>
    <property type="evidence" value="ECO:0007669"/>
    <property type="project" value="TreeGrafter"/>
</dbReference>
<protein>
    <recommendedName>
        <fullName evidence="1">Transposase IS200-like domain-containing protein</fullName>
    </recommendedName>
</protein>
<feature type="domain" description="Transposase IS200-like" evidence="1">
    <location>
        <begin position="10"/>
        <end position="152"/>
    </location>
</feature>
<dbReference type="SMART" id="SM01321">
    <property type="entry name" value="Y1_Tnp"/>
    <property type="match status" value="1"/>
</dbReference>
<sequence>MYKKLPHLCLENHYQFITFRTYDSLDFYARTILEKELTIYKKELELDIYLDNSKSGAYLYGEAIEILKDIIFEKNNILYEIVIFAIMPNHVHLLIKQLDEISTIVKHIKGKSAFILNKHLKKSGRFWHINYFDKAIREEKYFVKVYEYIENNPIKAELKGNRVFYG</sequence>
<dbReference type="InterPro" id="IPR002686">
    <property type="entry name" value="Transposase_17"/>
</dbReference>
<dbReference type="RefSeq" id="WP_105912275.1">
    <property type="nucleotide sequence ID" value="NZ_NXGH01000026.1"/>
</dbReference>
<dbReference type="Proteomes" id="UP000238649">
    <property type="component" value="Unassembled WGS sequence"/>
</dbReference>
<proteinExistence type="predicted"/>
<dbReference type="InterPro" id="IPR036515">
    <property type="entry name" value="Transposase_17_sf"/>
</dbReference>
<name>A0A2S9SQ76_9BACT</name>
<evidence type="ECO:0000313" key="3">
    <source>
        <dbReference type="Proteomes" id="UP000238649"/>
    </source>
</evidence>
<accession>A0A2S9SQ76</accession>